<sequence>MNTLQLSTTGFDEMMFSEISQINGGGDQPNNPILEGIKKGVEEYLKDFTYGFVGGFINGFFNRPNDCCKK</sequence>
<proteinExistence type="predicted"/>
<organism evidence="1 2">
    <name type="scientific">Arsenicibacter rosenii</name>
    <dbReference type="NCBI Taxonomy" id="1750698"/>
    <lineage>
        <taxon>Bacteria</taxon>
        <taxon>Pseudomonadati</taxon>
        <taxon>Bacteroidota</taxon>
        <taxon>Cytophagia</taxon>
        <taxon>Cytophagales</taxon>
        <taxon>Spirosomataceae</taxon>
        <taxon>Arsenicibacter</taxon>
    </lineage>
</organism>
<dbReference type="Proteomes" id="UP000181790">
    <property type="component" value="Unassembled WGS sequence"/>
</dbReference>
<evidence type="ECO:0000313" key="1">
    <source>
        <dbReference type="EMBL" id="OIN59232.1"/>
    </source>
</evidence>
<evidence type="ECO:0000313" key="2">
    <source>
        <dbReference type="Proteomes" id="UP000181790"/>
    </source>
</evidence>
<comment type="caution">
    <text evidence="1">The sequence shown here is derived from an EMBL/GenBank/DDBJ whole genome shotgun (WGS) entry which is preliminary data.</text>
</comment>
<dbReference type="RefSeq" id="WP_071502916.1">
    <property type="nucleotide sequence ID" value="NZ_MORL01000004.1"/>
</dbReference>
<gene>
    <name evidence="1" type="ORF">BLX24_09580</name>
</gene>
<dbReference type="AlphaFoldDB" id="A0A1S2VKE6"/>
<accession>A0A1S2VKE6</accession>
<dbReference type="EMBL" id="MORL01000004">
    <property type="protein sequence ID" value="OIN59232.1"/>
    <property type="molecule type" value="Genomic_DNA"/>
</dbReference>
<reference evidence="1 2" key="1">
    <citation type="submission" date="2016-10" db="EMBL/GenBank/DDBJ databases">
        <title>Arsenicibacter rosenii gen. nov., sp. nov., an efficient arsenic-methylating bacterium isolated from an arsenic-contaminated paddy soil.</title>
        <authorList>
            <person name="Huang K."/>
        </authorList>
    </citation>
    <scope>NUCLEOTIDE SEQUENCE [LARGE SCALE GENOMIC DNA]</scope>
    <source>
        <strain evidence="1 2">SM-1</strain>
    </source>
</reference>
<name>A0A1S2VKE6_9BACT</name>
<protein>
    <submittedName>
        <fullName evidence="1">Uncharacterized protein</fullName>
    </submittedName>
</protein>
<keyword evidence="2" id="KW-1185">Reference proteome</keyword>